<protein>
    <submittedName>
        <fullName evidence="1">Uncharacterized protein</fullName>
    </submittedName>
</protein>
<comment type="caution">
    <text evidence="1">The sequence shown here is derived from an EMBL/GenBank/DDBJ whole genome shotgun (WGS) entry which is preliminary data.</text>
</comment>
<accession>X0YT37</accession>
<evidence type="ECO:0000313" key="1">
    <source>
        <dbReference type="EMBL" id="GAG39831.1"/>
    </source>
</evidence>
<name>X0YT37_9ZZZZ</name>
<dbReference type="EMBL" id="BARS01047430">
    <property type="protein sequence ID" value="GAG39831.1"/>
    <property type="molecule type" value="Genomic_DNA"/>
</dbReference>
<reference evidence="1" key="1">
    <citation type="journal article" date="2014" name="Front. Microbiol.">
        <title>High frequency of phylogenetically diverse reductive dehalogenase-homologous genes in deep subseafloor sedimentary metagenomes.</title>
        <authorList>
            <person name="Kawai M."/>
            <person name="Futagami T."/>
            <person name="Toyoda A."/>
            <person name="Takaki Y."/>
            <person name="Nishi S."/>
            <person name="Hori S."/>
            <person name="Arai W."/>
            <person name="Tsubouchi T."/>
            <person name="Morono Y."/>
            <person name="Uchiyama I."/>
            <person name="Ito T."/>
            <person name="Fujiyama A."/>
            <person name="Inagaki F."/>
            <person name="Takami H."/>
        </authorList>
    </citation>
    <scope>NUCLEOTIDE SEQUENCE</scope>
    <source>
        <strain evidence="1">Expedition CK06-06</strain>
    </source>
</reference>
<organism evidence="1">
    <name type="scientific">marine sediment metagenome</name>
    <dbReference type="NCBI Taxonomy" id="412755"/>
    <lineage>
        <taxon>unclassified sequences</taxon>
        <taxon>metagenomes</taxon>
        <taxon>ecological metagenomes</taxon>
    </lineage>
</organism>
<sequence length="129" mass="14810">MMLPRFSKAPTEFKGPKDLSRLWSQLYAQHYGQQVPGRDARGYWPRHYKAIGSLTEKLEEPVIVAAFFYWWFGMIREEVQGVFQVDGPEGLHGWVDRFNVFLGGNRGLIEELGPDKAIDYIAIALLPPQ</sequence>
<proteinExistence type="predicted"/>
<dbReference type="AlphaFoldDB" id="X0YT37"/>
<gene>
    <name evidence="1" type="ORF">S01H1_71246</name>
</gene>